<evidence type="ECO:0000256" key="1">
    <source>
        <dbReference type="ARBA" id="ARBA00000077"/>
    </source>
</evidence>
<keyword evidence="10" id="KW-0963">Cytoplasm</keyword>
<dbReference type="EC" id="3.1.26.4" evidence="4 10"/>
<dbReference type="Proteomes" id="UP000243002">
    <property type="component" value="Unassembled WGS sequence"/>
</dbReference>
<comment type="similarity">
    <text evidence="2 10">Belongs to the RNase H family.</text>
</comment>
<proteinExistence type="inferred from homology"/>
<dbReference type="InterPro" id="IPR050092">
    <property type="entry name" value="RNase_H"/>
</dbReference>
<evidence type="ECO:0000256" key="6">
    <source>
        <dbReference type="ARBA" id="ARBA00022723"/>
    </source>
</evidence>
<feature type="binding site" evidence="10">
    <location>
        <position position="14"/>
    </location>
    <ligand>
        <name>Mg(2+)</name>
        <dbReference type="ChEBI" id="CHEBI:18420"/>
        <label>1</label>
    </ligand>
</feature>
<keyword evidence="6 10" id="KW-0479">Metal-binding</keyword>
<feature type="binding site" evidence="10">
    <location>
        <position position="53"/>
    </location>
    <ligand>
        <name>Mg(2+)</name>
        <dbReference type="ChEBI" id="CHEBI:18420"/>
        <label>1</label>
    </ligand>
</feature>
<feature type="domain" description="RNase H type-1" evidence="11">
    <location>
        <begin position="5"/>
        <end position="149"/>
    </location>
</feature>
<dbReference type="Gene3D" id="3.30.420.10">
    <property type="entry name" value="Ribonuclease H-like superfamily/Ribonuclease H"/>
    <property type="match status" value="1"/>
</dbReference>
<dbReference type="GO" id="GO:0005737">
    <property type="term" value="C:cytoplasm"/>
    <property type="evidence" value="ECO:0007669"/>
    <property type="project" value="UniProtKB-SubCell"/>
</dbReference>
<dbReference type="InterPro" id="IPR002156">
    <property type="entry name" value="RNaseH_domain"/>
</dbReference>
<evidence type="ECO:0000256" key="5">
    <source>
        <dbReference type="ARBA" id="ARBA00022722"/>
    </source>
</evidence>
<dbReference type="GO" id="GO:0043137">
    <property type="term" value="P:DNA replication, removal of RNA primer"/>
    <property type="evidence" value="ECO:0007669"/>
    <property type="project" value="TreeGrafter"/>
</dbReference>
<evidence type="ECO:0000256" key="8">
    <source>
        <dbReference type="ARBA" id="ARBA00022801"/>
    </source>
</evidence>
<protein>
    <recommendedName>
        <fullName evidence="4 10">Ribonuclease H</fullName>
        <shortName evidence="10">RNase H</shortName>
        <ecNumber evidence="4 10">3.1.26.4</ecNumber>
    </recommendedName>
</protein>
<keyword evidence="9 10" id="KW-0460">Magnesium</keyword>
<keyword evidence="5 10" id="KW-0540">Nuclease</keyword>
<feature type="binding site" evidence="10">
    <location>
        <position position="141"/>
    </location>
    <ligand>
        <name>Mg(2+)</name>
        <dbReference type="ChEBI" id="CHEBI:18420"/>
        <label>2</label>
    </ligand>
</feature>
<dbReference type="InterPro" id="IPR012337">
    <property type="entry name" value="RNaseH-like_sf"/>
</dbReference>
<keyword evidence="8 10" id="KW-0378">Hydrolase</keyword>
<evidence type="ECO:0000259" key="11">
    <source>
        <dbReference type="PROSITE" id="PS50879"/>
    </source>
</evidence>
<dbReference type="EMBL" id="PXXO01000015">
    <property type="protein sequence ID" value="PSJ04135.1"/>
    <property type="molecule type" value="Genomic_DNA"/>
</dbReference>
<feature type="binding site" evidence="10">
    <location>
        <position position="78"/>
    </location>
    <ligand>
        <name>Mg(2+)</name>
        <dbReference type="ChEBI" id="CHEBI:18420"/>
        <label>1</label>
    </ligand>
</feature>
<dbReference type="SUPFAM" id="SSF53098">
    <property type="entry name" value="Ribonuclease H-like"/>
    <property type="match status" value="1"/>
</dbReference>
<dbReference type="InterPro" id="IPR036397">
    <property type="entry name" value="RNaseH_sf"/>
</dbReference>
<evidence type="ECO:0000256" key="3">
    <source>
        <dbReference type="ARBA" id="ARBA00011245"/>
    </source>
</evidence>
<gene>
    <name evidence="10" type="primary">rnhA</name>
    <name evidence="12" type="ORF">C7K55_11520</name>
</gene>
<dbReference type="PANTHER" id="PTHR10642:SF26">
    <property type="entry name" value="RIBONUCLEASE H1"/>
    <property type="match status" value="1"/>
</dbReference>
<dbReference type="GO" id="GO:0000287">
    <property type="term" value="F:magnesium ion binding"/>
    <property type="evidence" value="ECO:0007669"/>
    <property type="project" value="UniProtKB-UniRule"/>
</dbReference>
<dbReference type="RefSeq" id="WP_106632878.1">
    <property type="nucleotide sequence ID" value="NZ_PXXO01000015.1"/>
</dbReference>
<dbReference type="CDD" id="cd09278">
    <property type="entry name" value="RNase_HI_prokaryote_like"/>
    <property type="match status" value="1"/>
</dbReference>
<keyword evidence="7 10" id="KW-0255">Endonuclease</keyword>
<comment type="subcellular location">
    <subcellularLocation>
        <location evidence="10">Cytoplasm</location>
    </subcellularLocation>
</comment>
<evidence type="ECO:0000313" key="12">
    <source>
        <dbReference type="EMBL" id="PSJ04135.1"/>
    </source>
</evidence>
<dbReference type="PROSITE" id="PS50879">
    <property type="entry name" value="RNASE_H_1"/>
    <property type="match status" value="1"/>
</dbReference>
<dbReference type="AlphaFoldDB" id="A0A2P7MSK4"/>
<accession>A0A2P7MSK4</accession>
<dbReference type="GO" id="GO:0003676">
    <property type="term" value="F:nucleic acid binding"/>
    <property type="evidence" value="ECO:0007669"/>
    <property type="project" value="InterPro"/>
</dbReference>
<comment type="function">
    <text evidence="10">Endonuclease that specifically degrades the RNA of RNA-DNA hybrids.</text>
</comment>
<keyword evidence="13" id="KW-1185">Reference proteome</keyword>
<dbReference type="Pfam" id="PF00075">
    <property type="entry name" value="RNase_H"/>
    <property type="match status" value="1"/>
</dbReference>
<name>A0A2P7MSK4_9CYAN</name>
<evidence type="ECO:0000256" key="2">
    <source>
        <dbReference type="ARBA" id="ARBA00005300"/>
    </source>
</evidence>
<organism evidence="12 13">
    <name type="scientific">Cyanobium usitatum str. Tous</name>
    <dbReference type="NCBI Taxonomy" id="2116684"/>
    <lineage>
        <taxon>Bacteria</taxon>
        <taxon>Bacillati</taxon>
        <taxon>Cyanobacteriota</taxon>
        <taxon>Cyanophyceae</taxon>
        <taxon>Synechococcales</taxon>
        <taxon>Prochlorococcaceae</taxon>
        <taxon>Cyanobium</taxon>
    </lineage>
</organism>
<dbReference type="OrthoDB" id="7845843at2"/>
<comment type="subunit">
    <text evidence="3 10">Monomer.</text>
</comment>
<evidence type="ECO:0000256" key="4">
    <source>
        <dbReference type="ARBA" id="ARBA00012180"/>
    </source>
</evidence>
<dbReference type="HAMAP" id="MF_00042">
    <property type="entry name" value="RNase_H"/>
    <property type="match status" value="1"/>
</dbReference>
<evidence type="ECO:0000256" key="7">
    <source>
        <dbReference type="ARBA" id="ARBA00022759"/>
    </source>
</evidence>
<comment type="caution">
    <text evidence="12">The sequence shown here is derived from an EMBL/GenBank/DDBJ whole genome shotgun (WGS) entry which is preliminary data.</text>
</comment>
<comment type="catalytic activity">
    <reaction evidence="1 10">
        <text>Endonucleolytic cleavage to 5'-phosphomonoester.</text>
        <dbReference type="EC" id="3.1.26.4"/>
    </reaction>
</comment>
<dbReference type="InterPro" id="IPR022892">
    <property type="entry name" value="RNaseHI"/>
</dbReference>
<reference evidence="12 13" key="1">
    <citation type="journal article" date="2018" name="Environ. Microbiol.">
        <title>Ecological and genomic features of two widespread freshwater picocyanobacteria.</title>
        <authorList>
            <person name="Cabello-Yeves P.J."/>
            <person name="Picazo A."/>
            <person name="Camacho A."/>
            <person name="Callieri C."/>
            <person name="Rosselli R."/>
            <person name="Roda-Garcia J.J."/>
            <person name="Coutinho F.H."/>
            <person name="Rodriguez-Valera F."/>
        </authorList>
    </citation>
    <scope>NUCLEOTIDE SEQUENCE [LARGE SCALE GENOMIC DNA]</scope>
    <source>
        <strain evidence="12 13">Tous</strain>
    </source>
</reference>
<evidence type="ECO:0000256" key="10">
    <source>
        <dbReference type="HAMAP-Rule" id="MF_00042"/>
    </source>
</evidence>
<evidence type="ECO:0000256" key="9">
    <source>
        <dbReference type="ARBA" id="ARBA00022842"/>
    </source>
</evidence>
<feature type="binding site" evidence="10">
    <location>
        <position position="14"/>
    </location>
    <ligand>
        <name>Mg(2+)</name>
        <dbReference type="ChEBI" id="CHEBI:18420"/>
        <label>2</label>
    </ligand>
</feature>
<sequence length="265" mass="28486">MADKPVKVVAAACDGACSGNPGPGGWGALLRFEDGSVHEMGGADRATTNNRMELTAALALLEAIKELPRPDQLSIHTDSRYLIDGFSKWIQGWKRKGWRTASGGAVLNRDLWEQLDQARLEGVSLVHVKGHSGDPDNDRCDAIAVAFSKGQMPAMAAGEVIATARIEADVPADGPSAKNAAPGPAIADPAPAALQQLLSRCELADRFAGQGYGLSLVELAQLVEQPLQQLERRSGPWRWRDWQVLPLEGGRWRLQRDEGGLGARE</sequence>
<evidence type="ECO:0000313" key="13">
    <source>
        <dbReference type="Proteomes" id="UP000243002"/>
    </source>
</evidence>
<comment type="cofactor">
    <cofactor evidence="10">
        <name>Mg(2+)</name>
        <dbReference type="ChEBI" id="CHEBI:18420"/>
    </cofactor>
    <text evidence="10">Binds 1 Mg(2+) ion per subunit. May bind a second metal ion at a regulatory site, or after substrate binding.</text>
</comment>
<dbReference type="GO" id="GO:0004523">
    <property type="term" value="F:RNA-DNA hybrid ribonuclease activity"/>
    <property type="evidence" value="ECO:0007669"/>
    <property type="project" value="UniProtKB-UniRule"/>
</dbReference>
<dbReference type="PANTHER" id="PTHR10642">
    <property type="entry name" value="RIBONUCLEASE H1"/>
    <property type="match status" value="1"/>
</dbReference>